<protein>
    <submittedName>
        <fullName evidence="6">Spermidine/putrescine-binding periplasmic protein</fullName>
    </submittedName>
</protein>
<evidence type="ECO:0000256" key="2">
    <source>
        <dbReference type="ARBA" id="ARBA00008520"/>
    </source>
</evidence>
<dbReference type="RefSeq" id="WP_150696497.1">
    <property type="nucleotide sequence ID" value="NZ_CABPRZ010000005.1"/>
</dbReference>
<dbReference type="Proteomes" id="UP000414233">
    <property type="component" value="Unassembled WGS sequence"/>
</dbReference>
<proteinExistence type="inferred from homology"/>
<evidence type="ECO:0000256" key="3">
    <source>
        <dbReference type="ARBA" id="ARBA00022448"/>
    </source>
</evidence>
<dbReference type="Gene3D" id="3.40.190.10">
    <property type="entry name" value="Periplasmic binding protein-like II"/>
    <property type="match status" value="2"/>
</dbReference>
<accession>A0A5E4TU57</accession>
<evidence type="ECO:0000256" key="1">
    <source>
        <dbReference type="ARBA" id="ARBA00004418"/>
    </source>
</evidence>
<dbReference type="PROSITE" id="PS51318">
    <property type="entry name" value="TAT"/>
    <property type="match status" value="1"/>
</dbReference>
<dbReference type="GO" id="GO:0030975">
    <property type="term" value="F:thiamine binding"/>
    <property type="evidence" value="ECO:0007669"/>
    <property type="project" value="TreeGrafter"/>
</dbReference>
<keyword evidence="4" id="KW-0732">Signal</keyword>
<evidence type="ECO:0000313" key="6">
    <source>
        <dbReference type="EMBL" id="VVD91141.1"/>
    </source>
</evidence>
<sequence length="361" mass="39833">MSQFDKPSNPSRRNVIKTVAATTAAIAMPAIWTSSKAASKRIVIRDSGGIYSKVYGDVFYKPFTKATGIEVVGVPSNAEPTAQIRTMVDTGNYTWDMASISQPAIELLTTGKQYLEKHNLDADPVIAGIPATFRSAYGVGTNVYTTVLAYRTDAFKGRKAPTSWKDMWNVAEFPGRRCLRKHPFDTIEEALMADGVPGGAVYPCDVNRAFKSLDKIKPHIDVWWTGGAQVEQMLKSGEIDMVATWISRPQAAIAAGAPVSICWDQHLWGVDNWTILKGSPNAEACRQFIKFASDPKRQAALTPFLAAGVTHPDAFKYIDPKIAQTLPTYPDNLRRGVKISADYWLKNQDVALEKFNAWLLK</sequence>
<dbReference type="InterPro" id="IPR006311">
    <property type="entry name" value="TAT_signal"/>
</dbReference>
<evidence type="ECO:0000256" key="5">
    <source>
        <dbReference type="ARBA" id="ARBA00022764"/>
    </source>
</evidence>
<dbReference type="OrthoDB" id="8874923at2"/>
<dbReference type="Pfam" id="PF13416">
    <property type="entry name" value="SBP_bac_8"/>
    <property type="match status" value="1"/>
</dbReference>
<gene>
    <name evidence="6" type="primary">potD_2</name>
    <name evidence="6" type="ORF">PTE30175_01559</name>
</gene>
<evidence type="ECO:0000256" key="4">
    <source>
        <dbReference type="ARBA" id="ARBA00022729"/>
    </source>
</evidence>
<keyword evidence="5" id="KW-0574">Periplasm</keyword>
<dbReference type="GO" id="GO:0015888">
    <property type="term" value="P:thiamine transport"/>
    <property type="evidence" value="ECO:0007669"/>
    <property type="project" value="TreeGrafter"/>
</dbReference>
<dbReference type="GO" id="GO:0030976">
    <property type="term" value="F:thiamine pyrophosphate binding"/>
    <property type="evidence" value="ECO:0007669"/>
    <property type="project" value="TreeGrafter"/>
</dbReference>
<dbReference type="PANTHER" id="PTHR30006:SF3">
    <property type="entry name" value="THIAMINE-BINDING PERIPLASMIC PROTEIN"/>
    <property type="match status" value="1"/>
</dbReference>
<comment type="similarity">
    <text evidence="2">Belongs to the bacterial solute-binding protein 1 family.</text>
</comment>
<dbReference type="AlphaFoldDB" id="A0A5E4TU57"/>
<organism evidence="6 7">
    <name type="scientific">Pandoraea terrae</name>
    <dbReference type="NCBI Taxonomy" id="1537710"/>
    <lineage>
        <taxon>Bacteria</taxon>
        <taxon>Pseudomonadati</taxon>
        <taxon>Pseudomonadota</taxon>
        <taxon>Betaproteobacteria</taxon>
        <taxon>Burkholderiales</taxon>
        <taxon>Burkholderiaceae</taxon>
        <taxon>Pandoraea</taxon>
    </lineage>
</organism>
<dbReference type="GO" id="GO:0030288">
    <property type="term" value="C:outer membrane-bounded periplasmic space"/>
    <property type="evidence" value="ECO:0007669"/>
    <property type="project" value="TreeGrafter"/>
</dbReference>
<dbReference type="EMBL" id="CABPRZ010000005">
    <property type="protein sequence ID" value="VVD91141.1"/>
    <property type="molecule type" value="Genomic_DNA"/>
</dbReference>
<reference evidence="6 7" key="1">
    <citation type="submission" date="2019-08" db="EMBL/GenBank/DDBJ databases">
        <authorList>
            <person name="Peeters C."/>
        </authorList>
    </citation>
    <scope>NUCLEOTIDE SEQUENCE [LARGE SCALE GENOMIC DNA]</scope>
    <source>
        <strain evidence="6 7">LMG 30175</strain>
    </source>
</reference>
<comment type="subcellular location">
    <subcellularLocation>
        <location evidence="1">Periplasm</location>
    </subcellularLocation>
</comment>
<keyword evidence="3" id="KW-0813">Transport</keyword>
<dbReference type="CDD" id="cd13589">
    <property type="entry name" value="PBP2_polyamine_RpCGA009"/>
    <property type="match status" value="1"/>
</dbReference>
<keyword evidence="7" id="KW-1185">Reference proteome</keyword>
<dbReference type="PANTHER" id="PTHR30006">
    <property type="entry name" value="THIAMINE-BINDING PERIPLASMIC PROTEIN-RELATED"/>
    <property type="match status" value="1"/>
</dbReference>
<name>A0A5E4TU57_9BURK</name>
<evidence type="ECO:0000313" key="7">
    <source>
        <dbReference type="Proteomes" id="UP000414233"/>
    </source>
</evidence>
<dbReference type="InterPro" id="IPR006059">
    <property type="entry name" value="SBP"/>
</dbReference>
<dbReference type="SUPFAM" id="SSF53850">
    <property type="entry name" value="Periplasmic binding protein-like II"/>
    <property type="match status" value="1"/>
</dbReference>